<accession>A0ACC3NVY1</accession>
<reference evidence="1" key="1">
    <citation type="submission" date="2023-07" db="EMBL/GenBank/DDBJ databases">
        <title>Black Yeasts Isolated from many extreme environments.</title>
        <authorList>
            <person name="Coleine C."/>
            <person name="Stajich J.E."/>
            <person name="Selbmann L."/>
        </authorList>
    </citation>
    <scope>NUCLEOTIDE SEQUENCE</scope>
    <source>
        <strain evidence="1">CCFEE 5714</strain>
    </source>
</reference>
<proteinExistence type="predicted"/>
<gene>
    <name evidence="1" type="ORF">LTR37_001384</name>
</gene>
<sequence length="917" mass="102208">MVADEGQFEVIPHSKGLPLVGDALMFIGGDEGPIMMTCSMARQYCEVFSLNLLGQRYCFISSQHLLRELCDERRFTKAVVGDLEGSVLKMASLTDEPNWGIAHRVLAPAFGPLNIRSMFEPMKDIAYQLVLKWHRHGPSHRIAVAEDFTRLTLDTIALCAMDYRFNSFYSERTHPFVEAMVTYLHLSEIRTNTPSVLRMFSRNEKKRLEAMKYMRELSRGLLQSRRDHPRESKDLLNAMIVGVDPKTGQHMTEESVIDNMITFLVAGHETTSGALSFTFYYLLKHPRVLTKARQELDEVIGEGSVQHEHLSKLPYLTAILREALRLQPTAPAFTFVPKSDQGEVLAGKYYLPPGQAVHALLYNVHRDPAVYGDSTEDFVPERMLDANFNKLPSCSWKPFGNGSRGCIGFAFAWQEMMLVLAMLLRHYDFELDDPDYALQIASTLTVQPKNLYMKAKARAHGTNGAVELDVAESRHSPSPKVQSQLPRTDSGSAAPDERPHLSILSGSNSGTCEAFARALANDAAAHGYAVATEFSAFETVVIVTASYEGQPCDNAAEFFEWLQKLKGGGKFGEWGKANMRHCSSDAAQGDMISDFQSWEDQRLWPSLAQLTGRNLARSPGRPGIRPEKLTVDLVEVKPSTLLPEYLKATVTVTRTLTAWGLPEKRHIALQLPPAIQLPIASYIGSLMPIRPRQYSISSSPLTASDRASLTYSVLRGSARSGNGEYIGVASNYLAALQAGDTIQVAIRPNHQSFYLPKDPDDVPIVMVASGAGIAPFRGFMEERSAQIELGLKLAPALLYYGCRDPEQDDLYRAEIDAWEAKDVVTARRAYSRAPQLTGWKRHIDEVMRADAGAILQAWHDGAKIYVCGSRALGESVKAAFWEAVREDAGDEERDYSVATRDTWFESIRSERYLVDLF</sequence>
<evidence type="ECO:0000313" key="2">
    <source>
        <dbReference type="Proteomes" id="UP001281147"/>
    </source>
</evidence>
<dbReference type="Proteomes" id="UP001281147">
    <property type="component" value="Unassembled WGS sequence"/>
</dbReference>
<dbReference type="EMBL" id="JAUTXU010000007">
    <property type="protein sequence ID" value="KAK3723900.1"/>
    <property type="molecule type" value="Genomic_DNA"/>
</dbReference>
<keyword evidence="2" id="KW-1185">Reference proteome</keyword>
<protein>
    <submittedName>
        <fullName evidence="1">Uncharacterized protein</fullName>
    </submittedName>
</protein>
<comment type="caution">
    <text evidence="1">The sequence shown here is derived from an EMBL/GenBank/DDBJ whole genome shotgun (WGS) entry which is preliminary data.</text>
</comment>
<name>A0ACC3NVY1_9PEZI</name>
<evidence type="ECO:0000313" key="1">
    <source>
        <dbReference type="EMBL" id="KAK3723900.1"/>
    </source>
</evidence>
<organism evidence="1 2">
    <name type="scientific">Vermiconidia calcicola</name>
    <dbReference type="NCBI Taxonomy" id="1690605"/>
    <lineage>
        <taxon>Eukaryota</taxon>
        <taxon>Fungi</taxon>
        <taxon>Dikarya</taxon>
        <taxon>Ascomycota</taxon>
        <taxon>Pezizomycotina</taxon>
        <taxon>Dothideomycetes</taxon>
        <taxon>Dothideomycetidae</taxon>
        <taxon>Mycosphaerellales</taxon>
        <taxon>Extremaceae</taxon>
        <taxon>Vermiconidia</taxon>
    </lineage>
</organism>